<dbReference type="SUPFAM" id="SSF55781">
    <property type="entry name" value="GAF domain-like"/>
    <property type="match status" value="1"/>
</dbReference>
<dbReference type="Gene3D" id="3.30.565.10">
    <property type="entry name" value="Histidine kinase-like ATPase, C-terminal domain"/>
    <property type="match status" value="1"/>
</dbReference>
<evidence type="ECO:0000256" key="9">
    <source>
        <dbReference type="SAM" id="MobiDB-lite"/>
    </source>
</evidence>
<keyword evidence="5" id="KW-0808">Transferase</keyword>
<keyword evidence="14" id="KW-1185">Reference proteome</keyword>
<dbReference type="InterPro" id="IPR003661">
    <property type="entry name" value="HisK_dim/P_dom"/>
</dbReference>
<dbReference type="PANTHER" id="PTHR43047">
    <property type="entry name" value="TWO-COMPONENT HISTIDINE PROTEIN KINASE"/>
    <property type="match status" value="1"/>
</dbReference>
<dbReference type="PRINTS" id="PR00344">
    <property type="entry name" value="BCTRLSENSOR"/>
</dbReference>
<dbReference type="InterPro" id="IPR005467">
    <property type="entry name" value="His_kinase_dom"/>
</dbReference>
<dbReference type="Gene3D" id="3.30.450.40">
    <property type="match status" value="1"/>
</dbReference>
<evidence type="ECO:0000256" key="5">
    <source>
        <dbReference type="ARBA" id="ARBA00022679"/>
    </source>
</evidence>
<feature type="transmembrane region" description="Helical" evidence="10">
    <location>
        <begin position="153"/>
        <end position="172"/>
    </location>
</feature>
<protein>
    <recommendedName>
        <fullName evidence="3">histidine kinase</fullName>
        <ecNumber evidence="3">2.7.13.3</ecNumber>
    </recommendedName>
</protein>
<dbReference type="PANTHER" id="PTHR43047:SF63">
    <property type="entry name" value="HISTIDINE KINASE"/>
    <property type="match status" value="1"/>
</dbReference>
<dbReference type="SUPFAM" id="SSF55874">
    <property type="entry name" value="ATPase domain of HSP90 chaperone/DNA topoisomerase II/histidine kinase"/>
    <property type="match status" value="1"/>
</dbReference>
<sequence length="947" mass="99802">MSDEWTGLVLLAAEITFAVLFLRALLGYLRRRDPLQGDVTLVFGPCTLAFGADVLWQTIGSRPAWTGALTAIPLMAQPYLTMRLAGRLRHVSRALIGATLAGYVALAVPLAVLPRPLPPGLIGVAVVYFLAAEISAAALLFGKARMRTGTNRVRLMTAAGATLVFGVMVMLIGAAPDGDSPARAVSRILALASGLGYLLAFVPPDWLRRLSSASAAQSITRRLLHGPADSPEQVWQTYAEIMRVQTGADAVAVLLPHHALPDGSLEQIGYAGPPLDVPDEPIQADLAALVRPGRPLRLREGDPALVRHFGAGLRADFVTVLPMPVPPDVTGWVLLLNRYRNLFSDDDLGLLAELGGQAGILAERQAVTVRERRLGSELSNSVEALTRANEAKSNFLANMSHELRTPLNAIIGFSDLMRLEEPEGDRRRVPADWVDHIHSSGRHLLGLINDILDLAKVEAGRMDLRVAPVRVDTAIEELLTTLAPLFAEKKLTVRTELTPVTALADRLRLRQVVENLLSNAIKFTPAEGTVTIATGAADDQVTITVTDTGVGIAADDAERVFEEFQQVGDPDRRQAGTGLGLALTRRMVQAQRGEITLRSAPGQGSCFTVRLPDAPVAQPTAAGATNSPYVLLIEDDPHSAELMQTQLNNAGYRVEVAGTGESGLAVARAHRPDAIVLDVELPGISGWEVIRRLKTDAGLAAVPVFFASILDEAAAGLALGAHDYFVKPVDQPALLTALANAIATRPAPRVLVIDHDDAVRQAIEDGLRAGGADVVACADGRDGLARSRAESFDLIVCDMQSPSVDGFSLLAAIEQDPSGRHTPVLGLSAAALSDREPGDTAPLIATAMAGGVVAEAMAGGAGWDSLAPLLGRHPAAYHPGLPHHPAHPAARRTTSGAHPAAGSIPLALPLRGAVPGLPGRFSGTAHPPESALLTPATSGTAVPKENP</sequence>
<evidence type="ECO:0000256" key="3">
    <source>
        <dbReference type="ARBA" id="ARBA00012438"/>
    </source>
</evidence>
<feature type="region of interest" description="Disordered" evidence="9">
    <location>
        <begin position="877"/>
        <end position="903"/>
    </location>
</feature>
<dbReference type="PROSITE" id="PS50110">
    <property type="entry name" value="RESPONSE_REGULATORY"/>
    <property type="match status" value="2"/>
</dbReference>
<feature type="modified residue" description="4-aspartylphosphate" evidence="8">
    <location>
        <position position="678"/>
    </location>
</feature>
<evidence type="ECO:0000256" key="8">
    <source>
        <dbReference type="PROSITE-ProRule" id="PRU00169"/>
    </source>
</evidence>
<evidence type="ECO:0000256" key="2">
    <source>
        <dbReference type="ARBA" id="ARBA00004236"/>
    </source>
</evidence>
<dbReference type="CDD" id="cd17574">
    <property type="entry name" value="REC_OmpR"/>
    <property type="match status" value="1"/>
</dbReference>
<feature type="transmembrane region" description="Helical" evidence="10">
    <location>
        <begin position="6"/>
        <end position="29"/>
    </location>
</feature>
<dbReference type="SMART" id="SM00448">
    <property type="entry name" value="REC"/>
    <property type="match status" value="2"/>
</dbReference>
<dbReference type="InterPro" id="IPR036890">
    <property type="entry name" value="HATPase_C_sf"/>
</dbReference>
<feature type="domain" description="Histidine kinase" evidence="11">
    <location>
        <begin position="398"/>
        <end position="615"/>
    </location>
</feature>
<evidence type="ECO:0000256" key="7">
    <source>
        <dbReference type="ARBA" id="ARBA00023012"/>
    </source>
</evidence>
<gene>
    <name evidence="13" type="ORF">Apa02nite_018880</name>
</gene>
<dbReference type="Pfam" id="PF00512">
    <property type="entry name" value="HisKA"/>
    <property type="match status" value="1"/>
</dbReference>
<proteinExistence type="predicted"/>
<feature type="modified residue" description="4-aspartylphosphate" evidence="8">
    <location>
        <position position="798"/>
    </location>
</feature>
<dbReference type="InterPro" id="IPR029016">
    <property type="entry name" value="GAF-like_dom_sf"/>
</dbReference>
<dbReference type="EMBL" id="BOMS01000024">
    <property type="protein sequence ID" value="GIE65780.1"/>
    <property type="molecule type" value="Genomic_DNA"/>
</dbReference>
<evidence type="ECO:0000256" key="1">
    <source>
        <dbReference type="ARBA" id="ARBA00000085"/>
    </source>
</evidence>
<name>A0ABQ4B563_9ACTN</name>
<evidence type="ECO:0000256" key="4">
    <source>
        <dbReference type="ARBA" id="ARBA00022553"/>
    </source>
</evidence>
<feature type="transmembrane region" description="Helical" evidence="10">
    <location>
        <begin position="94"/>
        <end position="114"/>
    </location>
</feature>
<dbReference type="CDD" id="cd16922">
    <property type="entry name" value="HATPase_EvgS-ArcB-TorS-like"/>
    <property type="match status" value="1"/>
</dbReference>
<dbReference type="SMART" id="SM00388">
    <property type="entry name" value="HisKA"/>
    <property type="match status" value="1"/>
</dbReference>
<dbReference type="Pfam" id="PF00072">
    <property type="entry name" value="Response_reg"/>
    <property type="match status" value="2"/>
</dbReference>
<accession>A0ABQ4B563</accession>
<feature type="domain" description="Response regulatory" evidence="12">
    <location>
        <begin position="749"/>
        <end position="858"/>
    </location>
</feature>
<keyword evidence="6" id="KW-0418">Kinase</keyword>
<dbReference type="RefSeq" id="WP_203824691.1">
    <property type="nucleotide sequence ID" value="NZ_BAAATY010000002.1"/>
</dbReference>
<dbReference type="PROSITE" id="PS50109">
    <property type="entry name" value="HIS_KIN"/>
    <property type="match status" value="1"/>
</dbReference>
<keyword evidence="4 8" id="KW-0597">Phosphoprotein</keyword>
<reference evidence="13 14" key="1">
    <citation type="submission" date="2021-01" db="EMBL/GenBank/DDBJ databases">
        <title>Whole genome shotgun sequence of Actinoplanes palleronii NBRC 14916.</title>
        <authorList>
            <person name="Komaki H."/>
            <person name="Tamura T."/>
        </authorList>
    </citation>
    <scope>NUCLEOTIDE SEQUENCE [LARGE SCALE GENOMIC DNA]</scope>
    <source>
        <strain evidence="13 14">NBRC 14916</strain>
    </source>
</reference>
<dbReference type="InterPro" id="IPR004358">
    <property type="entry name" value="Sig_transdc_His_kin-like_C"/>
</dbReference>
<dbReference type="Gene3D" id="3.40.50.2300">
    <property type="match status" value="2"/>
</dbReference>
<evidence type="ECO:0000256" key="6">
    <source>
        <dbReference type="ARBA" id="ARBA00022777"/>
    </source>
</evidence>
<dbReference type="SUPFAM" id="SSF52172">
    <property type="entry name" value="CheY-like"/>
    <property type="match status" value="2"/>
</dbReference>
<dbReference type="Pfam" id="PF02518">
    <property type="entry name" value="HATPase_c"/>
    <property type="match status" value="1"/>
</dbReference>
<dbReference type="Proteomes" id="UP000624709">
    <property type="component" value="Unassembled WGS sequence"/>
</dbReference>
<comment type="subcellular location">
    <subcellularLocation>
        <location evidence="2">Cell membrane</location>
    </subcellularLocation>
</comment>
<feature type="domain" description="Response regulatory" evidence="12">
    <location>
        <begin position="629"/>
        <end position="742"/>
    </location>
</feature>
<feature type="region of interest" description="Disordered" evidence="9">
    <location>
        <begin position="918"/>
        <end position="947"/>
    </location>
</feature>
<keyword evidence="10" id="KW-0472">Membrane</keyword>
<dbReference type="InterPro" id="IPR003594">
    <property type="entry name" value="HATPase_dom"/>
</dbReference>
<dbReference type="SUPFAM" id="SSF47384">
    <property type="entry name" value="Homodimeric domain of signal transducing histidine kinase"/>
    <property type="match status" value="1"/>
</dbReference>
<organism evidence="13 14">
    <name type="scientific">Actinoplanes palleronii</name>
    <dbReference type="NCBI Taxonomy" id="113570"/>
    <lineage>
        <taxon>Bacteria</taxon>
        <taxon>Bacillati</taxon>
        <taxon>Actinomycetota</taxon>
        <taxon>Actinomycetes</taxon>
        <taxon>Micromonosporales</taxon>
        <taxon>Micromonosporaceae</taxon>
        <taxon>Actinoplanes</taxon>
    </lineage>
</organism>
<evidence type="ECO:0000313" key="13">
    <source>
        <dbReference type="EMBL" id="GIE65780.1"/>
    </source>
</evidence>
<evidence type="ECO:0000259" key="11">
    <source>
        <dbReference type="PROSITE" id="PS50109"/>
    </source>
</evidence>
<dbReference type="SMART" id="SM00387">
    <property type="entry name" value="HATPase_c"/>
    <property type="match status" value="1"/>
</dbReference>
<dbReference type="EC" id="2.7.13.3" evidence="3"/>
<comment type="caution">
    <text evidence="13">The sequence shown here is derived from an EMBL/GenBank/DDBJ whole genome shotgun (WGS) entry which is preliminary data.</text>
</comment>
<keyword evidence="10" id="KW-0812">Transmembrane</keyword>
<keyword evidence="10" id="KW-1133">Transmembrane helix</keyword>
<evidence type="ECO:0000259" key="12">
    <source>
        <dbReference type="PROSITE" id="PS50110"/>
    </source>
</evidence>
<dbReference type="CDD" id="cd00082">
    <property type="entry name" value="HisKA"/>
    <property type="match status" value="1"/>
</dbReference>
<comment type="catalytic activity">
    <reaction evidence="1">
        <text>ATP + protein L-histidine = ADP + protein N-phospho-L-histidine.</text>
        <dbReference type="EC" id="2.7.13.3"/>
    </reaction>
</comment>
<evidence type="ECO:0000256" key="10">
    <source>
        <dbReference type="SAM" id="Phobius"/>
    </source>
</evidence>
<dbReference type="Gene3D" id="1.10.287.130">
    <property type="match status" value="1"/>
</dbReference>
<dbReference type="InterPro" id="IPR036097">
    <property type="entry name" value="HisK_dim/P_sf"/>
</dbReference>
<dbReference type="InterPro" id="IPR001789">
    <property type="entry name" value="Sig_transdc_resp-reg_receiver"/>
</dbReference>
<evidence type="ECO:0000313" key="14">
    <source>
        <dbReference type="Proteomes" id="UP000624709"/>
    </source>
</evidence>
<keyword evidence="7" id="KW-0902">Two-component regulatory system</keyword>
<dbReference type="InterPro" id="IPR011006">
    <property type="entry name" value="CheY-like_superfamily"/>
</dbReference>
<feature type="transmembrane region" description="Helical" evidence="10">
    <location>
        <begin position="120"/>
        <end position="141"/>
    </location>
</feature>